<dbReference type="InterPro" id="IPR050631">
    <property type="entry name" value="PheA/TfdB_FAD_monoxygenase"/>
</dbReference>
<dbReference type="EMBL" id="JBHSXM010000001">
    <property type="protein sequence ID" value="MFC6835257.1"/>
    <property type="molecule type" value="Genomic_DNA"/>
</dbReference>
<keyword evidence="3" id="KW-0503">Monooxygenase</keyword>
<sequence length="422" mass="45251">MDEHASETDVAVVGAGPAGCVLSYLLARSGVDVTLLERGADLDRAFRGYFWQPVALRLFDQMGLLADVLALDHVEVSRPSVDVYGRAFDLFDLSASPGPYNYGVLMEQPALLRLLVERAATYDGFEFRPHTPVRDLLSEDGRVVGVRARNADGESVTVRARCVVGADGRYSTVRAAAGIDPGLFDSRLELLWFKLPADAVGEDAQARFDAAGTLLYFGLGEEEAQLGWFVEAGTYPDLREAGIEAFRDRVRAVDPALGPALDDHLTDFEACSLLHIDPGVSERWVDDGLLLVGDAAHVASPVGGQGNGLAVEDAVLAHRVICEALDGSDGVLPARALARFEAERRPAIERVVRAQRRGEAALTALVLSQGRVPDPVRRAALTAGVGVAAHLPGTRRTVELFAWGATSVTVAREHLVDAPTWA</sequence>
<reference evidence="3 4" key="1">
    <citation type="journal article" date="2019" name="Int. J. Syst. Evol. Microbiol.">
        <title>The Global Catalogue of Microorganisms (GCM) 10K type strain sequencing project: providing services to taxonomists for standard genome sequencing and annotation.</title>
        <authorList>
            <consortium name="The Broad Institute Genomics Platform"/>
            <consortium name="The Broad Institute Genome Sequencing Center for Infectious Disease"/>
            <person name="Wu L."/>
            <person name="Ma J."/>
        </authorList>
    </citation>
    <scope>NUCLEOTIDE SEQUENCE [LARGE SCALE GENOMIC DNA]</scope>
    <source>
        <strain evidence="3 4">PSRA2</strain>
    </source>
</reference>
<keyword evidence="1" id="KW-0560">Oxidoreductase</keyword>
<dbReference type="InterPro" id="IPR036188">
    <property type="entry name" value="FAD/NAD-bd_sf"/>
</dbReference>
<keyword evidence="4" id="KW-1185">Reference proteome</keyword>
<protein>
    <submittedName>
        <fullName evidence="3">FAD-dependent monooxygenase</fullName>
    </submittedName>
</protein>
<dbReference type="Gene3D" id="3.50.50.60">
    <property type="entry name" value="FAD/NAD(P)-binding domain"/>
    <property type="match status" value="2"/>
</dbReference>
<name>A0ABD5U7N9_9EURY</name>
<dbReference type="GO" id="GO:0004497">
    <property type="term" value="F:monooxygenase activity"/>
    <property type="evidence" value="ECO:0007669"/>
    <property type="project" value="UniProtKB-KW"/>
</dbReference>
<evidence type="ECO:0000259" key="2">
    <source>
        <dbReference type="Pfam" id="PF01494"/>
    </source>
</evidence>
<dbReference type="Pfam" id="PF01494">
    <property type="entry name" value="FAD_binding_3"/>
    <property type="match status" value="1"/>
</dbReference>
<proteinExistence type="predicted"/>
<accession>A0ABD5U7N9</accession>
<dbReference type="Proteomes" id="UP001596406">
    <property type="component" value="Unassembled WGS sequence"/>
</dbReference>
<evidence type="ECO:0000313" key="3">
    <source>
        <dbReference type="EMBL" id="MFC6835257.1"/>
    </source>
</evidence>
<dbReference type="SUPFAM" id="SSF51905">
    <property type="entry name" value="FAD/NAD(P)-binding domain"/>
    <property type="match status" value="1"/>
</dbReference>
<organism evidence="3 4">
    <name type="scientific">Halomarina ordinaria</name>
    <dbReference type="NCBI Taxonomy" id="3033939"/>
    <lineage>
        <taxon>Archaea</taxon>
        <taxon>Methanobacteriati</taxon>
        <taxon>Methanobacteriota</taxon>
        <taxon>Stenosarchaea group</taxon>
        <taxon>Halobacteria</taxon>
        <taxon>Halobacteriales</taxon>
        <taxon>Natronomonadaceae</taxon>
        <taxon>Halomarina</taxon>
    </lineage>
</organism>
<dbReference type="InterPro" id="IPR002938">
    <property type="entry name" value="FAD-bd"/>
</dbReference>
<dbReference type="PANTHER" id="PTHR43476:SF5">
    <property type="entry name" value="FAD-DEPENDENT MONOOXYGENASE"/>
    <property type="match status" value="1"/>
</dbReference>
<dbReference type="AlphaFoldDB" id="A0ABD5U7N9"/>
<comment type="caution">
    <text evidence="3">The sequence shown here is derived from an EMBL/GenBank/DDBJ whole genome shotgun (WGS) entry which is preliminary data.</text>
</comment>
<gene>
    <name evidence="3" type="ORF">ACFQHK_01890</name>
</gene>
<evidence type="ECO:0000313" key="4">
    <source>
        <dbReference type="Proteomes" id="UP001596406"/>
    </source>
</evidence>
<feature type="domain" description="FAD-binding" evidence="2">
    <location>
        <begin position="7"/>
        <end position="354"/>
    </location>
</feature>
<evidence type="ECO:0000256" key="1">
    <source>
        <dbReference type="ARBA" id="ARBA00023002"/>
    </source>
</evidence>
<dbReference type="PANTHER" id="PTHR43476">
    <property type="entry name" value="3-(3-HYDROXY-PHENYL)PROPIONATE/3-HYDROXYCINNAMIC ACID HYDROXYLASE"/>
    <property type="match status" value="1"/>
</dbReference>
<dbReference type="PRINTS" id="PR00420">
    <property type="entry name" value="RNGMNOXGNASE"/>
</dbReference>
<dbReference type="RefSeq" id="WP_304446964.1">
    <property type="nucleotide sequence ID" value="NZ_JARRAH010000001.1"/>
</dbReference>